<dbReference type="PROSITE" id="PS52016">
    <property type="entry name" value="TONB_DEPENDENT_REC_3"/>
    <property type="match status" value="1"/>
</dbReference>
<evidence type="ECO:0000256" key="8">
    <source>
        <dbReference type="PROSITE-ProRule" id="PRU01360"/>
    </source>
</evidence>
<keyword evidence="4 8" id="KW-0812">Transmembrane</keyword>
<evidence type="ECO:0000256" key="1">
    <source>
        <dbReference type="ARBA" id="ARBA00004571"/>
    </source>
</evidence>
<dbReference type="Pfam" id="PF13620">
    <property type="entry name" value="CarboxypepD_reg"/>
    <property type="match status" value="1"/>
</dbReference>
<dbReference type="Pfam" id="PF07715">
    <property type="entry name" value="Plug"/>
    <property type="match status" value="1"/>
</dbReference>
<evidence type="ECO:0000313" key="13">
    <source>
        <dbReference type="EMBL" id="GAA3984949.1"/>
    </source>
</evidence>
<dbReference type="InterPro" id="IPR012910">
    <property type="entry name" value="Plug_dom"/>
</dbReference>
<feature type="domain" description="TonB-dependent receptor plug" evidence="12">
    <location>
        <begin position="133"/>
        <end position="238"/>
    </location>
</feature>
<evidence type="ECO:0000256" key="7">
    <source>
        <dbReference type="ARBA" id="ARBA00023237"/>
    </source>
</evidence>
<evidence type="ECO:0000256" key="2">
    <source>
        <dbReference type="ARBA" id="ARBA00022448"/>
    </source>
</evidence>
<evidence type="ECO:0000259" key="12">
    <source>
        <dbReference type="Pfam" id="PF07715"/>
    </source>
</evidence>
<evidence type="ECO:0000256" key="3">
    <source>
        <dbReference type="ARBA" id="ARBA00022452"/>
    </source>
</evidence>
<dbReference type="CDD" id="cd01347">
    <property type="entry name" value="ligand_gated_channel"/>
    <property type="match status" value="1"/>
</dbReference>
<keyword evidence="5 9" id="KW-0798">TonB box</keyword>
<dbReference type="Proteomes" id="UP001500742">
    <property type="component" value="Unassembled WGS sequence"/>
</dbReference>
<comment type="caution">
    <text evidence="13">The sequence shown here is derived from an EMBL/GenBank/DDBJ whole genome shotgun (WGS) entry which is preliminary data.</text>
</comment>
<dbReference type="PANTHER" id="PTHR40980">
    <property type="entry name" value="PLUG DOMAIN-CONTAINING PROTEIN"/>
    <property type="match status" value="1"/>
</dbReference>
<evidence type="ECO:0000313" key="14">
    <source>
        <dbReference type="Proteomes" id="UP001500742"/>
    </source>
</evidence>
<dbReference type="InterPro" id="IPR037066">
    <property type="entry name" value="Plug_dom_sf"/>
</dbReference>
<protein>
    <submittedName>
        <fullName evidence="13">TonB-dependent receptor</fullName>
    </submittedName>
</protein>
<name>A0ABP7QM95_9SPHI</name>
<evidence type="ECO:0000256" key="6">
    <source>
        <dbReference type="ARBA" id="ARBA00023136"/>
    </source>
</evidence>
<evidence type="ECO:0000256" key="5">
    <source>
        <dbReference type="ARBA" id="ARBA00023077"/>
    </source>
</evidence>
<keyword evidence="13" id="KW-0675">Receptor</keyword>
<evidence type="ECO:0000256" key="9">
    <source>
        <dbReference type="RuleBase" id="RU003357"/>
    </source>
</evidence>
<proteinExistence type="inferred from homology"/>
<feature type="chain" id="PRO_5046691039" evidence="10">
    <location>
        <begin position="22"/>
        <end position="925"/>
    </location>
</feature>
<dbReference type="EMBL" id="BAAAZC010000028">
    <property type="protein sequence ID" value="GAA3984949.1"/>
    <property type="molecule type" value="Genomic_DNA"/>
</dbReference>
<keyword evidence="7 8" id="KW-0998">Cell outer membrane</keyword>
<keyword evidence="14" id="KW-1185">Reference proteome</keyword>
<reference evidence="14" key="1">
    <citation type="journal article" date="2019" name="Int. J. Syst. Evol. Microbiol.">
        <title>The Global Catalogue of Microorganisms (GCM) 10K type strain sequencing project: providing services to taxonomists for standard genome sequencing and annotation.</title>
        <authorList>
            <consortium name="The Broad Institute Genomics Platform"/>
            <consortium name="The Broad Institute Genome Sequencing Center for Infectious Disease"/>
            <person name="Wu L."/>
            <person name="Ma J."/>
        </authorList>
    </citation>
    <scope>NUCLEOTIDE SEQUENCE [LARGE SCALE GENOMIC DNA]</scope>
    <source>
        <strain evidence="14">JCM 16601</strain>
    </source>
</reference>
<organism evidence="13 14">
    <name type="scientific">Mucilaginibacter dorajii</name>
    <dbReference type="NCBI Taxonomy" id="692994"/>
    <lineage>
        <taxon>Bacteria</taxon>
        <taxon>Pseudomonadati</taxon>
        <taxon>Bacteroidota</taxon>
        <taxon>Sphingobacteriia</taxon>
        <taxon>Sphingobacteriales</taxon>
        <taxon>Sphingobacteriaceae</taxon>
        <taxon>Mucilaginibacter</taxon>
    </lineage>
</organism>
<feature type="signal peptide" evidence="10">
    <location>
        <begin position="1"/>
        <end position="21"/>
    </location>
</feature>
<dbReference type="InterPro" id="IPR036942">
    <property type="entry name" value="Beta-barrel_TonB_sf"/>
</dbReference>
<keyword evidence="2 8" id="KW-0813">Transport</keyword>
<dbReference type="InterPro" id="IPR000531">
    <property type="entry name" value="Beta-barrel_TonB"/>
</dbReference>
<comment type="similarity">
    <text evidence="8 9">Belongs to the TonB-dependent receptor family.</text>
</comment>
<dbReference type="Gene3D" id="2.170.130.10">
    <property type="entry name" value="TonB-dependent receptor, plug domain"/>
    <property type="match status" value="1"/>
</dbReference>
<feature type="domain" description="TonB-dependent receptor-like beta-barrel" evidence="11">
    <location>
        <begin position="445"/>
        <end position="877"/>
    </location>
</feature>
<gene>
    <name evidence="13" type="ORF">GCM10022210_41270</name>
</gene>
<accession>A0ABP7QM95</accession>
<dbReference type="Gene3D" id="2.40.170.20">
    <property type="entry name" value="TonB-dependent receptor, beta-barrel domain"/>
    <property type="match status" value="1"/>
</dbReference>
<keyword evidence="3 8" id="KW-1134">Transmembrane beta strand</keyword>
<dbReference type="PANTHER" id="PTHR40980:SF4">
    <property type="entry name" value="TONB-DEPENDENT RECEPTOR-LIKE BETA-BARREL DOMAIN-CONTAINING PROTEIN"/>
    <property type="match status" value="1"/>
</dbReference>
<dbReference type="SUPFAM" id="SSF49452">
    <property type="entry name" value="Starch-binding domain-like"/>
    <property type="match status" value="1"/>
</dbReference>
<dbReference type="SUPFAM" id="SSF56935">
    <property type="entry name" value="Porins"/>
    <property type="match status" value="1"/>
</dbReference>
<keyword evidence="10" id="KW-0732">Signal</keyword>
<evidence type="ECO:0000259" key="11">
    <source>
        <dbReference type="Pfam" id="PF00593"/>
    </source>
</evidence>
<dbReference type="Gene3D" id="2.60.40.1120">
    <property type="entry name" value="Carboxypeptidase-like, regulatory domain"/>
    <property type="match status" value="1"/>
</dbReference>
<keyword evidence="6 8" id="KW-0472">Membrane</keyword>
<dbReference type="Pfam" id="PF00593">
    <property type="entry name" value="TonB_dep_Rec_b-barrel"/>
    <property type="match status" value="1"/>
</dbReference>
<sequence>MKKLIPLLILLQLTICSFAFASGTIKGTVTDKKTGEPLVGATVSIHSKTSGYKISTGVGLDGSFVFKNVPAGSYEIDARYVAFDKEDKNIEVQDGVTTTVNLALKTKDNNLNEVTVTGHGDRTSDKAAQSAERRSPQILNAVSARTIEASPDITIANVTQRVSGVSVDRSANGEAQYAIIRGMDARYQYTLVNGVKIPSPDNKNRYVPLDIFPADIVDRLEVSKSLTANMEGDAIGGAINLVLKDAPDEFTVRGNLATGLAANFFNKGFTGFDRSASLQTSPRADGRNATGADFATNPFHYSENKVPLATIAGLSIGGRTADKKFGALLALSYQNTYRLTNSTFFSTEVNPSNNQPLVTDIEKRTYNIQQQRTGILTKFDYKFNNANKITLDLDYINLAQNNYRFSSDTSLELGRAGIGTGRVSQTYRSDRTIQTIKNGNLHGDHRLTDAFSINWTAVYSKATANEPDRAELNLNTGRNVQSDGSIVQAPYTFDGLKAQSRTFSKNSDEDKTGFLNFIYKPTLFNTNFELSAGGMYRDKTRHSSFDEYDLRPGASNTAQTFTGNVDNNTFDLFNTQGTPTNALNYDFTEKVGAGYAQVKFTAGKLLTIAGLRYEHTSQSWLTQADASVEGKTGSIKYYDLLPSVNFKYQFNDKQDIRLSYYSAISRPNFYELVPHTAGDPDALYDEQGNPNLKRITAENFDLRYELFPKALDQLLVGVFYKSIHNPIEYAIEKNATSYVLRPENFGNATNYGFELDFTKYFRSFGIRANYTYTNSKITTDKEEDYRNDQGFVTHRTVQQTRSLQGQSKNIGNLSLLYRSVKNGLNTQLSFVYTGARLNTVSPYLDNDIWQKGFTTLDLSADKRLYGNLYLYIKATNLLNTPYELEIRRPYPTDAVNVELQKAGENTSVRKDLYRQYYILGLRYKL</sequence>
<comment type="subcellular location">
    <subcellularLocation>
        <location evidence="1 8">Cell outer membrane</location>
        <topology evidence="1 8">Multi-pass membrane protein</topology>
    </subcellularLocation>
</comment>
<evidence type="ECO:0000256" key="4">
    <source>
        <dbReference type="ARBA" id="ARBA00022692"/>
    </source>
</evidence>
<evidence type="ECO:0000256" key="10">
    <source>
        <dbReference type="SAM" id="SignalP"/>
    </source>
</evidence>
<dbReference type="InterPro" id="IPR039426">
    <property type="entry name" value="TonB-dep_rcpt-like"/>
</dbReference>
<dbReference type="RefSeq" id="WP_259093317.1">
    <property type="nucleotide sequence ID" value="NZ_BAAAZC010000028.1"/>
</dbReference>
<dbReference type="InterPro" id="IPR013784">
    <property type="entry name" value="Carb-bd-like_fold"/>
</dbReference>